<evidence type="ECO:0000313" key="1">
    <source>
        <dbReference type="EMBL" id="ADE77056.1"/>
    </source>
</evidence>
<organism evidence="1">
    <name type="scientific">Picea sitchensis</name>
    <name type="common">Sitka spruce</name>
    <name type="synonym">Pinus sitchensis</name>
    <dbReference type="NCBI Taxonomy" id="3332"/>
    <lineage>
        <taxon>Eukaryota</taxon>
        <taxon>Viridiplantae</taxon>
        <taxon>Streptophyta</taxon>
        <taxon>Embryophyta</taxon>
        <taxon>Tracheophyta</taxon>
        <taxon>Spermatophyta</taxon>
        <taxon>Pinopsida</taxon>
        <taxon>Pinidae</taxon>
        <taxon>Conifers I</taxon>
        <taxon>Pinales</taxon>
        <taxon>Pinaceae</taxon>
        <taxon>Picea</taxon>
    </lineage>
</organism>
<reference evidence="1" key="1">
    <citation type="submission" date="2010-04" db="EMBL/GenBank/DDBJ databases">
        <authorList>
            <person name="Reid K.E."/>
            <person name="Liao N."/>
            <person name="Chan S."/>
            <person name="Docking R."/>
            <person name="Taylor G."/>
            <person name="Moore R."/>
            <person name="Mayo M."/>
            <person name="Munro S."/>
            <person name="King J."/>
            <person name="Yanchuk A."/>
            <person name="Holt R."/>
            <person name="Jones S."/>
            <person name="Marra M."/>
            <person name="Ritland C.E."/>
            <person name="Ritland K."/>
            <person name="Bohlmann J."/>
        </authorList>
    </citation>
    <scope>NUCLEOTIDE SEQUENCE</scope>
    <source>
        <tissue evidence="1">Bud</tissue>
    </source>
</reference>
<dbReference type="EMBL" id="BT123756">
    <property type="protein sequence ID" value="ADE77056.1"/>
    <property type="molecule type" value="mRNA"/>
</dbReference>
<protein>
    <submittedName>
        <fullName evidence="1">Uncharacterized protein</fullName>
    </submittedName>
</protein>
<dbReference type="AlphaFoldDB" id="D5ABY7"/>
<dbReference type="OMA" id="LMPEMPM"/>
<name>D5ABY7_PICSI</name>
<sequence length="110" mass="11719">MTDSCLPMQALGEAPLSAQVLINYDLPGKKEAYLRRLAACILGIPFPISSKVYGATIPAMTTASTSTINHSHGAIVINMVVGGEIVRLKNIEEGCGIVIEEMPIHISELL</sequence>
<accession>D5ABY7</accession>
<proteinExistence type="evidence at transcript level"/>